<keyword evidence="1" id="KW-0812">Transmembrane</keyword>
<keyword evidence="1" id="KW-0472">Membrane</keyword>
<reference evidence="2 3" key="1">
    <citation type="submission" date="2016-07" db="EMBL/GenBank/DDBJ databases">
        <title>Draft genome of the white-rot fungus Obba rivulosa 3A-2.</title>
        <authorList>
            <consortium name="DOE Joint Genome Institute"/>
            <person name="Miettinen O."/>
            <person name="Riley R."/>
            <person name="Acob R."/>
            <person name="Barry K."/>
            <person name="Cullen D."/>
            <person name="De Vries R."/>
            <person name="Hainaut M."/>
            <person name="Hatakka A."/>
            <person name="Henrissat B."/>
            <person name="Hilden K."/>
            <person name="Kuo R."/>
            <person name="Labutti K."/>
            <person name="Lipzen A."/>
            <person name="Makela M.R."/>
            <person name="Sandor L."/>
            <person name="Spatafora J.W."/>
            <person name="Grigoriev I.V."/>
            <person name="Hibbett D.S."/>
        </authorList>
    </citation>
    <scope>NUCLEOTIDE SEQUENCE [LARGE SCALE GENOMIC DNA]</scope>
    <source>
        <strain evidence="2 3">3A-2</strain>
    </source>
</reference>
<organism evidence="2 3">
    <name type="scientific">Obba rivulosa</name>
    <dbReference type="NCBI Taxonomy" id="1052685"/>
    <lineage>
        <taxon>Eukaryota</taxon>
        <taxon>Fungi</taxon>
        <taxon>Dikarya</taxon>
        <taxon>Basidiomycota</taxon>
        <taxon>Agaricomycotina</taxon>
        <taxon>Agaricomycetes</taxon>
        <taxon>Polyporales</taxon>
        <taxon>Gelatoporiaceae</taxon>
        <taxon>Obba</taxon>
    </lineage>
</organism>
<dbReference type="EMBL" id="KV722631">
    <property type="protein sequence ID" value="OCH84823.1"/>
    <property type="molecule type" value="Genomic_DNA"/>
</dbReference>
<dbReference type="OrthoDB" id="2756573at2759"/>
<name>A0A8E2DJK0_9APHY</name>
<feature type="transmembrane region" description="Helical" evidence="1">
    <location>
        <begin position="12"/>
        <end position="31"/>
    </location>
</feature>
<accession>A0A8E2DJK0</accession>
<dbReference type="Proteomes" id="UP000250043">
    <property type="component" value="Unassembled WGS sequence"/>
</dbReference>
<keyword evidence="1" id="KW-1133">Transmembrane helix</keyword>
<sequence length="186" mass="20024">MTGGSNNPPVVFASRTCVITADVLVLLVIWVKTYSIKRGFDQAGVRSPLTSLLLRDGTMYFVALLILNAINLSGNITNVFSFTNIFMSPSTTDETTDSRLSSEVSRDGRPAGWHHTSLRFASFVGNMGADLDGLDFATVTRPGVDDAKAILDTDDENTQNLRDSPSVGDNKCGMVQQLAWAGTSRG</sequence>
<gene>
    <name evidence="2" type="ORF">OBBRIDRAFT_839422</name>
</gene>
<evidence type="ECO:0000256" key="1">
    <source>
        <dbReference type="SAM" id="Phobius"/>
    </source>
</evidence>
<evidence type="ECO:0000313" key="3">
    <source>
        <dbReference type="Proteomes" id="UP000250043"/>
    </source>
</evidence>
<evidence type="ECO:0000313" key="2">
    <source>
        <dbReference type="EMBL" id="OCH84823.1"/>
    </source>
</evidence>
<protein>
    <submittedName>
        <fullName evidence="2">Uncharacterized protein</fullName>
    </submittedName>
</protein>
<proteinExistence type="predicted"/>
<dbReference type="AlphaFoldDB" id="A0A8E2DJK0"/>
<keyword evidence="3" id="KW-1185">Reference proteome</keyword>